<accession>A0A497YNB2</accession>
<keyword evidence="3" id="KW-1185">Reference proteome</keyword>
<gene>
    <name evidence="2" type="ORF">DFR62_1370</name>
</gene>
<keyword evidence="1" id="KW-0472">Membrane</keyword>
<keyword evidence="1" id="KW-0812">Transmembrane</keyword>
<feature type="transmembrane region" description="Helical" evidence="1">
    <location>
        <begin position="20"/>
        <end position="37"/>
    </location>
</feature>
<feature type="transmembrane region" description="Helical" evidence="1">
    <location>
        <begin position="43"/>
        <end position="65"/>
    </location>
</feature>
<organism evidence="2 3">
    <name type="scientific">Planococcus citreus</name>
    <dbReference type="NCBI Taxonomy" id="1373"/>
    <lineage>
        <taxon>Bacteria</taxon>
        <taxon>Bacillati</taxon>
        <taxon>Bacillota</taxon>
        <taxon>Bacilli</taxon>
        <taxon>Bacillales</taxon>
        <taxon>Caryophanaceae</taxon>
        <taxon>Planococcus</taxon>
    </lineage>
</organism>
<reference evidence="2 3" key="1">
    <citation type="submission" date="2018-10" db="EMBL/GenBank/DDBJ databases">
        <title>Genomic Encyclopedia of Type Strains, Phase IV (KMG-IV): sequencing the most valuable type-strain genomes for metagenomic binning, comparative biology and taxonomic classification.</title>
        <authorList>
            <person name="Goeker M."/>
        </authorList>
    </citation>
    <scope>NUCLEOTIDE SEQUENCE [LARGE SCALE GENOMIC DNA]</scope>
    <source>
        <strain evidence="2 3">DSM 20549</strain>
    </source>
</reference>
<feature type="transmembrane region" description="Helical" evidence="1">
    <location>
        <begin position="125"/>
        <end position="142"/>
    </location>
</feature>
<dbReference type="Proteomes" id="UP000280791">
    <property type="component" value="Unassembled WGS sequence"/>
</dbReference>
<dbReference type="OrthoDB" id="2429144at2"/>
<proteinExistence type="predicted"/>
<protein>
    <submittedName>
        <fullName evidence="2">Uncharacterized protein</fullName>
    </submittedName>
</protein>
<evidence type="ECO:0000313" key="2">
    <source>
        <dbReference type="EMBL" id="RLJ91212.1"/>
    </source>
</evidence>
<keyword evidence="1" id="KW-1133">Transmembrane helix</keyword>
<comment type="caution">
    <text evidence="2">The sequence shown here is derived from an EMBL/GenBank/DDBJ whole genome shotgun (WGS) entry which is preliminary data.</text>
</comment>
<dbReference type="EMBL" id="RCCP01000001">
    <property type="protein sequence ID" value="RLJ91212.1"/>
    <property type="molecule type" value="Genomic_DNA"/>
</dbReference>
<evidence type="ECO:0000313" key="3">
    <source>
        <dbReference type="Proteomes" id="UP000280791"/>
    </source>
</evidence>
<name>A0A497YNB2_9BACL</name>
<sequence length="157" mass="18057">MEEDQWDIKEIKKLKKKQLLLGNLFMLLVFVLLVYFLESDTLFFVTWIVLACLLVSSAFSLYTLITGNLIGTKTSRRVQAFDRSHWGEKRWKRKKIIEVVLFIVLGIVLVFFLTTTDFSFPNQTVSAPPFAFIGAWVGYNIGEITRLTNLKEPSTNG</sequence>
<dbReference type="RefSeq" id="WP_121298917.1">
    <property type="nucleotide sequence ID" value="NZ_QBEW01000050.1"/>
</dbReference>
<dbReference type="AlphaFoldDB" id="A0A497YNB2"/>
<evidence type="ECO:0000256" key="1">
    <source>
        <dbReference type="SAM" id="Phobius"/>
    </source>
</evidence>
<feature type="transmembrane region" description="Helical" evidence="1">
    <location>
        <begin position="96"/>
        <end position="113"/>
    </location>
</feature>